<feature type="domain" description="SHS2" evidence="5">
    <location>
        <begin position="6"/>
        <end position="184"/>
    </location>
</feature>
<evidence type="ECO:0000256" key="2">
    <source>
        <dbReference type="ARBA" id="ARBA00022618"/>
    </source>
</evidence>
<gene>
    <name evidence="6" type="ORF">SAMN04488500_1224</name>
</gene>
<evidence type="ECO:0000256" key="1">
    <source>
        <dbReference type="ARBA" id="ARBA00022475"/>
    </source>
</evidence>
<evidence type="ECO:0000313" key="7">
    <source>
        <dbReference type="Proteomes" id="UP000192738"/>
    </source>
</evidence>
<dbReference type="InterPro" id="IPR020823">
    <property type="entry name" value="Cell_div_FtsA"/>
</dbReference>
<keyword evidence="1" id="KW-1003">Cell membrane</keyword>
<evidence type="ECO:0000313" key="6">
    <source>
        <dbReference type="EMBL" id="SMD05876.1"/>
    </source>
</evidence>
<keyword evidence="4" id="KW-0131">Cell cycle</keyword>
<dbReference type="Proteomes" id="UP000192738">
    <property type="component" value="Unassembled WGS sequence"/>
</dbReference>
<evidence type="ECO:0000256" key="4">
    <source>
        <dbReference type="ARBA" id="ARBA00023306"/>
    </source>
</evidence>
<keyword evidence="7" id="KW-1185">Reference proteome</keyword>
<dbReference type="InterPro" id="IPR050696">
    <property type="entry name" value="FtsA/MreB"/>
</dbReference>
<dbReference type="RefSeq" id="WP_176215619.1">
    <property type="nucleotide sequence ID" value="NZ_CP155572.1"/>
</dbReference>
<dbReference type="InterPro" id="IPR003494">
    <property type="entry name" value="SHS2_FtsA"/>
</dbReference>
<keyword evidence="2 6" id="KW-0132">Cell division</keyword>
<name>A0A1W2E998_9FIRM</name>
<dbReference type="PIRSF" id="PIRSF003101">
    <property type="entry name" value="FtsA"/>
    <property type="match status" value="1"/>
</dbReference>
<protein>
    <submittedName>
        <fullName evidence="6">Cell division protein FtsA</fullName>
    </submittedName>
</protein>
<organism evidence="6 7">
    <name type="scientific">Sporomusa malonica</name>
    <dbReference type="NCBI Taxonomy" id="112901"/>
    <lineage>
        <taxon>Bacteria</taxon>
        <taxon>Bacillati</taxon>
        <taxon>Bacillota</taxon>
        <taxon>Negativicutes</taxon>
        <taxon>Selenomonadales</taxon>
        <taxon>Sporomusaceae</taxon>
        <taxon>Sporomusa</taxon>
    </lineage>
</organism>
<evidence type="ECO:0000259" key="5">
    <source>
        <dbReference type="SMART" id="SM00842"/>
    </source>
</evidence>
<dbReference type="Gene3D" id="3.30.420.40">
    <property type="match status" value="1"/>
</dbReference>
<dbReference type="SUPFAM" id="SSF53067">
    <property type="entry name" value="Actin-like ATPase domain"/>
    <property type="match status" value="2"/>
</dbReference>
<dbReference type="AlphaFoldDB" id="A0A1W2E998"/>
<dbReference type="EMBL" id="FWXI01000022">
    <property type="protein sequence ID" value="SMD05876.1"/>
    <property type="molecule type" value="Genomic_DNA"/>
</dbReference>
<reference evidence="6 7" key="1">
    <citation type="submission" date="2017-04" db="EMBL/GenBank/DDBJ databases">
        <authorList>
            <person name="Afonso C.L."/>
            <person name="Miller P.J."/>
            <person name="Scott M.A."/>
            <person name="Spackman E."/>
            <person name="Goraichik I."/>
            <person name="Dimitrov K.M."/>
            <person name="Suarez D.L."/>
            <person name="Swayne D.E."/>
        </authorList>
    </citation>
    <scope>NUCLEOTIDE SEQUENCE [LARGE SCALE GENOMIC DNA]</scope>
    <source>
        <strain evidence="6 7">DSM 5090</strain>
    </source>
</reference>
<dbReference type="GO" id="GO:0032153">
    <property type="term" value="C:cell division site"/>
    <property type="evidence" value="ECO:0007669"/>
    <property type="project" value="TreeGrafter"/>
</dbReference>
<sequence>MDKKTILAIDVGTGMVKVLAGRQEADGRVELLGSGAAPTAGYARGFVTDINALAHSIRQAVDCVVMAADCQTAGSIYLGISGSMFTAQNSVGIVAPASPGTVTGADVERACKAAVFAVANDEYEVLHVLPAKENAAQPGAALEVKTHIVAASKTLLQNLTNALSGNGIRVSGIVAGGIVAAEGMKNELPGQPSNYIFIDIGAGSADISVYADGRLFSSASLPLGGDYITSDLMQGLSVGRAHAEEIKRYYSRLSPNLRNQGVILDCNDYGTTDKHIPFDFLYDIIESRVDEIVTLVYDDLKPLMDNHLSDHGQVFESVYLTGGCGAMPSVAACAAKVFQIHTETVKPERLAVEYVHPANTVCYGIIKHGAKVAASELATERSAWNVFVHKAKRLLKI</sequence>
<dbReference type="NCBIfam" id="TIGR01174">
    <property type="entry name" value="ftsA"/>
    <property type="match status" value="1"/>
</dbReference>
<keyword evidence="3" id="KW-0472">Membrane</keyword>
<dbReference type="SMART" id="SM00842">
    <property type="entry name" value="FtsA"/>
    <property type="match status" value="1"/>
</dbReference>
<dbReference type="PANTHER" id="PTHR32432:SF4">
    <property type="entry name" value="CELL DIVISION PROTEIN FTSA"/>
    <property type="match status" value="1"/>
</dbReference>
<accession>A0A1W2E998</accession>
<dbReference type="Pfam" id="PF14450">
    <property type="entry name" value="FtsA"/>
    <property type="match status" value="1"/>
</dbReference>
<dbReference type="InterPro" id="IPR043129">
    <property type="entry name" value="ATPase_NBD"/>
</dbReference>
<dbReference type="GO" id="GO:0009898">
    <property type="term" value="C:cytoplasmic side of plasma membrane"/>
    <property type="evidence" value="ECO:0007669"/>
    <property type="project" value="TreeGrafter"/>
</dbReference>
<dbReference type="GO" id="GO:0051301">
    <property type="term" value="P:cell division"/>
    <property type="evidence" value="ECO:0007669"/>
    <property type="project" value="UniProtKB-KW"/>
</dbReference>
<dbReference type="PANTHER" id="PTHR32432">
    <property type="entry name" value="CELL DIVISION PROTEIN FTSA-RELATED"/>
    <property type="match status" value="1"/>
</dbReference>
<dbReference type="STRING" id="112901.SAMN04488500_1224"/>
<evidence type="ECO:0000256" key="3">
    <source>
        <dbReference type="ARBA" id="ARBA00023136"/>
    </source>
</evidence>
<proteinExistence type="predicted"/>